<evidence type="ECO:0000256" key="1">
    <source>
        <dbReference type="SAM" id="MobiDB-lite"/>
    </source>
</evidence>
<dbReference type="EMBL" id="GEBQ01013497">
    <property type="protein sequence ID" value="JAT26480.1"/>
    <property type="molecule type" value="Transcribed_RNA"/>
</dbReference>
<evidence type="ECO:0000259" key="4">
    <source>
        <dbReference type="Pfam" id="PF05510"/>
    </source>
</evidence>
<feature type="compositionally biased region" description="Basic and acidic residues" evidence="1">
    <location>
        <begin position="378"/>
        <end position="393"/>
    </location>
</feature>
<dbReference type="Pfam" id="PF05510">
    <property type="entry name" value="Sarcoglycan_2"/>
    <property type="match status" value="1"/>
</dbReference>
<feature type="transmembrane region" description="Helical" evidence="2">
    <location>
        <begin position="297"/>
        <end position="321"/>
    </location>
</feature>
<dbReference type="GO" id="GO:0016012">
    <property type="term" value="C:sarcoglycan complex"/>
    <property type="evidence" value="ECO:0007669"/>
    <property type="project" value="InterPro"/>
</dbReference>
<dbReference type="InterPro" id="IPR048346">
    <property type="entry name" value="Sarcoglycan_N"/>
</dbReference>
<gene>
    <name evidence="6" type="ORF">g.34826</name>
</gene>
<feature type="chain" id="PRO_5008587606" description="Dystroglycan-type cadherin-like domain-containing protein" evidence="3">
    <location>
        <begin position="25"/>
        <end position="423"/>
    </location>
</feature>
<evidence type="ECO:0000259" key="5">
    <source>
        <dbReference type="Pfam" id="PF20989"/>
    </source>
</evidence>
<dbReference type="InterPro" id="IPR048347">
    <property type="entry name" value="Sarcoglycan_C"/>
</dbReference>
<dbReference type="InterPro" id="IPR008908">
    <property type="entry name" value="Sarcoglycan_alpha/epsilon"/>
</dbReference>
<evidence type="ECO:0008006" key="7">
    <source>
        <dbReference type="Google" id="ProtNLM"/>
    </source>
</evidence>
<protein>
    <recommendedName>
        <fullName evidence="7">Dystroglycan-type cadherin-like domain-containing protein</fullName>
    </recommendedName>
</protein>
<organism evidence="6">
    <name type="scientific">Graphocephala atropunctata</name>
    <dbReference type="NCBI Taxonomy" id="36148"/>
    <lineage>
        <taxon>Eukaryota</taxon>
        <taxon>Metazoa</taxon>
        <taxon>Ecdysozoa</taxon>
        <taxon>Arthropoda</taxon>
        <taxon>Hexapoda</taxon>
        <taxon>Insecta</taxon>
        <taxon>Pterygota</taxon>
        <taxon>Neoptera</taxon>
        <taxon>Paraneoptera</taxon>
        <taxon>Hemiptera</taxon>
        <taxon>Auchenorrhyncha</taxon>
        <taxon>Membracoidea</taxon>
        <taxon>Cicadellidae</taxon>
        <taxon>Cicadellinae</taxon>
        <taxon>Cicadellini</taxon>
        <taxon>Graphocephala</taxon>
    </lineage>
</organism>
<dbReference type="Pfam" id="PF20989">
    <property type="entry name" value="Sarcoglycan_2_C"/>
    <property type="match status" value="1"/>
</dbReference>
<dbReference type="PANTHER" id="PTHR10132">
    <property type="entry name" value="ALPHA-/EPSILON-SARCOGLYCAN FAMILY MEMBER"/>
    <property type="match status" value="1"/>
</dbReference>
<feature type="domain" description="Sarcoglycan alpha/epsilon second" evidence="5">
    <location>
        <begin position="128"/>
        <end position="252"/>
    </location>
</feature>
<dbReference type="AlphaFoldDB" id="A0A1B6LRY3"/>
<evidence type="ECO:0000256" key="2">
    <source>
        <dbReference type="SAM" id="Phobius"/>
    </source>
</evidence>
<dbReference type="PANTHER" id="PTHR10132:SF14">
    <property type="entry name" value="SARCOGLYCAN ALPHA, ISOFORM C"/>
    <property type="match status" value="1"/>
</dbReference>
<evidence type="ECO:0000256" key="3">
    <source>
        <dbReference type="SAM" id="SignalP"/>
    </source>
</evidence>
<sequence>MTMYQAVGISGVLLLVMLCVIAQAEEIHTTKLFIMTVGPWVFDWTDSKNGHSSSQFSYRPSLLNAPDLPSWMYYTYSERHNRGFVYGAPPPHQKDLQIEVIGLNKKNYEARRRIIKMNVVEKTEPALFEVHLKVDKLNVEDMLDADRYNRLLDVFRRFLWPESQPDLYITFLASAVQLGARLPLNPFEGEGIVMHIGSRAPFSKVLEDLQLEVLPLRSKGQTNCPDFKHTSVERFFKQHNFSLDWCAFQLVNVTSPSQKDKKPLDIPARFNPLELSNKQTISVTKQELPTRHYLSELAFTLVIPLLCLALLVTLLTFILCLQQDTVDDKPPFAIIDSLFVAFEGMVRKRNDDTPQSQLVQYEAVQRASNTLRSLSTQRDGEDSSPRVSMERSGLRPNPPPYSGIHHSARDDFFDDDDAKTWYC</sequence>
<keyword evidence="2" id="KW-1133">Transmembrane helix</keyword>
<keyword evidence="3" id="KW-0732">Signal</keyword>
<name>A0A1B6LRY3_9HEMI</name>
<evidence type="ECO:0000313" key="6">
    <source>
        <dbReference type="EMBL" id="JAT26480.1"/>
    </source>
</evidence>
<proteinExistence type="predicted"/>
<accession>A0A1B6LRY3</accession>
<feature type="region of interest" description="Disordered" evidence="1">
    <location>
        <begin position="369"/>
        <end position="416"/>
    </location>
</feature>
<feature type="signal peptide" evidence="3">
    <location>
        <begin position="1"/>
        <end position="24"/>
    </location>
</feature>
<keyword evidence="2" id="KW-0812">Transmembrane</keyword>
<keyword evidence="2" id="KW-0472">Membrane</keyword>
<feature type="domain" description="Sarcoglycan alpha/epsilon N-terminal" evidence="4">
    <location>
        <begin position="29"/>
        <end position="119"/>
    </location>
</feature>
<reference evidence="6" key="1">
    <citation type="submission" date="2015-11" db="EMBL/GenBank/DDBJ databases">
        <title>De novo transcriptome assembly of four potential Pierce s Disease insect vectors from Arizona vineyards.</title>
        <authorList>
            <person name="Tassone E.E."/>
        </authorList>
    </citation>
    <scope>NUCLEOTIDE SEQUENCE</scope>
</reference>